<dbReference type="PANTHER" id="PTHR11695">
    <property type="entry name" value="ALCOHOL DEHYDROGENASE RELATED"/>
    <property type="match status" value="1"/>
</dbReference>
<dbReference type="SMART" id="SM00829">
    <property type="entry name" value="PKS_ER"/>
    <property type="match status" value="1"/>
</dbReference>
<keyword evidence="3" id="KW-1185">Reference proteome</keyword>
<dbReference type="InterPro" id="IPR013149">
    <property type="entry name" value="ADH-like_C"/>
</dbReference>
<dbReference type="Pfam" id="PF00107">
    <property type="entry name" value="ADH_zinc_N"/>
    <property type="match status" value="1"/>
</dbReference>
<dbReference type="SUPFAM" id="SSF50129">
    <property type="entry name" value="GroES-like"/>
    <property type="match status" value="1"/>
</dbReference>
<dbReference type="InterPro" id="IPR036291">
    <property type="entry name" value="NAD(P)-bd_dom_sf"/>
</dbReference>
<dbReference type="Gene3D" id="3.40.50.720">
    <property type="entry name" value="NAD(P)-binding Rossmann-like Domain"/>
    <property type="match status" value="1"/>
</dbReference>
<organism evidence="2 3">
    <name type="scientific">Ligilactobacillus pabuli</name>
    <dbReference type="NCBI Taxonomy" id="2886039"/>
    <lineage>
        <taxon>Bacteria</taxon>
        <taxon>Bacillati</taxon>
        <taxon>Bacillota</taxon>
        <taxon>Bacilli</taxon>
        <taxon>Lactobacillales</taxon>
        <taxon>Lactobacillaceae</taxon>
        <taxon>Ligilactobacillus</taxon>
    </lineage>
</organism>
<evidence type="ECO:0000259" key="1">
    <source>
        <dbReference type="SMART" id="SM00829"/>
    </source>
</evidence>
<protein>
    <recommendedName>
        <fullName evidence="1">Enoyl reductase (ER) domain-containing protein</fullName>
    </recommendedName>
</protein>
<dbReference type="SUPFAM" id="SSF51735">
    <property type="entry name" value="NAD(P)-binding Rossmann-fold domains"/>
    <property type="match status" value="1"/>
</dbReference>
<sequence>MKAIVNKGAGDPRQITLTDVPQPTLAAGQVLIQVKAASVNIVDTQGYQNFYPTQTVSWQSKLLDKLYVHGENKILGADGAGIVTAVGANVNSLKVGDEVCFIADDYLHGAWAELIAVSAKNVALKPANLSFTDDAALPTTAGTALAALKKAQVHAGEKVLLNGASGGVGLFALQLAQAMGTIVTAVVSPRNFDLARLAGAAEIVDYHQTNITKRPHTKFDVIIGLNGYHSSHDNARSSVTTAAMLPLAELSKSWKPLV</sequence>
<comment type="caution">
    <text evidence="2">The sequence shown here is derived from an EMBL/GenBank/DDBJ whole genome shotgun (WGS) entry which is preliminary data.</text>
</comment>
<dbReference type="InterPro" id="IPR020843">
    <property type="entry name" value="ER"/>
</dbReference>
<dbReference type="InterPro" id="IPR050700">
    <property type="entry name" value="YIM1/Zinc_Alcohol_DH_Fams"/>
</dbReference>
<dbReference type="InterPro" id="IPR011032">
    <property type="entry name" value="GroES-like_sf"/>
</dbReference>
<gene>
    <name evidence="2" type="ORF">LPAF129_19650</name>
</gene>
<dbReference type="PANTHER" id="PTHR11695:SF648">
    <property type="entry name" value="ZINC-BINDING OXIDOREDUCTASE"/>
    <property type="match status" value="1"/>
</dbReference>
<dbReference type="EMBL" id="BQXH01000024">
    <property type="protein sequence ID" value="GKS82279.1"/>
    <property type="molecule type" value="Genomic_DNA"/>
</dbReference>
<dbReference type="Gene3D" id="3.90.180.10">
    <property type="entry name" value="Medium-chain alcohol dehydrogenases, catalytic domain"/>
    <property type="match status" value="1"/>
</dbReference>
<evidence type="ECO:0000313" key="2">
    <source>
        <dbReference type="EMBL" id="GKS82279.1"/>
    </source>
</evidence>
<dbReference type="CDD" id="cd05289">
    <property type="entry name" value="MDR_like_2"/>
    <property type="match status" value="1"/>
</dbReference>
<feature type="domain" description="Enoyl reductase (ER)" evidence="1">
    <location>
        <begin position="10"/>
        <end position="245"/>
    </location>
</feature>
<evidence type="ECO:0000313" key="3">
    <source>
        <dbReference type="Proteomes" id="UP001055149"/>
    </source>
</evidence>
<name>A0ABQ5JJQ6_9LACO</name>
<dbReference type="Proteomes" id="UP001055149">
    <property type="component" value="Unassembled WGS sequence"/>
</dbReference>
<dbReference type="Pfam" id="PF08240">
    <property type="entry name" value="ADH_N"/>
    <property type="match status" value="1"/>
</dbReference>
<accession>A0ABQ5JJQ6</accession>
<dbReference type="RefSeq" id="WP_244056739.1">
    <property type="nucleotide sequence ID" value="NZ_BQXH01000024.1"/>
</dbReference>
<dbReference type="InterPro" id="IPR013154">
    <property type="entry name" value="ADH-like_N"/>
</dbReference>
<proteinExistence type="predicted"/>
<reference evidence="2" key="1">
    <citation type="journal article" date="2022" name="Int. J. Syst. Evol. Microbiol.">
        <title>A novel species of lactic acid bacteria, Ligilactobacillus pabuli sp. nov., isolated from alfalfa silage.</title>
        <authorList>
            <person name="Tohno M."/>
            <person name="Tanizawa Y."/>
            <person name="Sawada H."/>
            <person name="Sakamoto M."/>
            <person name="Ohkuma M."/>
            <person name="Kobayashi H."/>
        </authorList>
    </citation>
    <scope>NUCLEOTIDE SEQUENCE</scope>
    <source>
        <strain evidence="2">AF129</strain>
    </source>
</reference>